<keyword evidence="11" id="KW-0190">Covalent protein-DNA linkage</keyword>
<name>A0A7T7DFV1_9VIRU</name>
<dbReference type="GO" id="GO:0046872">
    <property type="term" value="F:metal ion binding"/>
    <property type="evidence" value="ECO:0007669"/>
    <property type="project" value="UniProtKB-KW"/>
</dbReference>
<dbReference type="EMBL" id="MT181541">
    <property type="protein sequence ID" value="QQL09569.1"/>
    <property type="molecule type" value="Genomic_DNA"/>
</dbReference>
<keyword evidence="5" id="KW-0235">DNA replication</keyword>
<evidence type="ECO:0000256" key="11">
    <source>
        <dbReference type="ARBA" id="ARBA00023124"/>
    </source>
</evidence>
<evidence type="ECO:0000256" key="2">
    <source>
        <dbReference type="ARBA" id="ARBA00022562"/>
    </source>
</evidence>
<keyword evidence="12" id="KW-0238">DNA-binding</keyword>
<evidence type="ECO:0000256" key="5">
    <source>
        <dbReference type="ARBA" id="ARBA00022705"/>
    </source>
</evidence>
<proteinExistence type="predicted"/>
<evidence type="ECO:0000256" key="6">
    <source>
        <dbReference type="ARBA" id="ARBA00022722"/>
    </source>
</evidence>
<organism evidence="14">
    <name type="scientific">Marmot associated feces virus 2</name>
    <dbReference type="NCBI Taxonomy" id="2800897"/>
    <lineage>
        <taxon>Viruses</taxon>
        <taxon>Monodnaviria</taxon>
        <taxon>Shotokuvirae</taxon>
        <taxon>Cressdnaviricota</taxon>
    </lineage>
</organism>
<evidence type="ECO:0000256" key="8">
    <source>
        <dbReference type="ARBA" id="ARBA00022741"/>
    </source>
</evidence>
<dbReference type="GO" id="GO:0016787">
    <property type="term" value="F:hydrolase activity"/>
    <property type="evidence" value="ECO:0007669"/>
    <property type="project" value="UniProtKB-KW"/>
</dbReference>
<comment type="subcellular location">
    <subcellularLocation>
        <location evidence="1">Host nucleus</location>
    </subcellularLocation>
</comment>
<dbReference type="GO" id="GO:0003677">
    <property type="term" value="F:DNA binding"/>
    <property type="evidence" value="ECO:0007669"/>
    <property type="project" value="UniProtKB-KW"/>
</dbReference>
<keyword evidence="2" id="KW-1048">Host nucleus</keyword>
<evidence type="ECO:0000256" key="9">
    <source>
        <dbReference type="ARBA" id="ARBA00022759"/>
    </source>
</evidence>
<keyword evidence="10" id="KW-0378">Hydrolase</keyword>
<dbReference type="Gene3D" id="3.40.1310.20">
    <property type="match status" value="1"/>
</dbReference>
<keyword evidence="9" id="KW-0255">Endonuclease</keyword>
<keyword evidence="7" id="KW-0479">Metal-binding</keyword>
<protein>
    <submittedName>
        <fullName evidence="14">Replication associated protein</fullName>
    </submittedName>
</protein>
<evidence type="ECO:0000256" key="10">
    <source>
        <dbReference type="ARBA" id="ARBA00022801"/>
    </source>
</evidence>
<reference evidence="14" key="1">
    <citation type="journal article" date="2021" name="Virology (Lond)">
        <title>Diverse cressdnaviruses and an anellovirus identified in the fecal samples of yellow-bellied marmots.</title>
        <authorList>
            <person name="Khalifeh A."/>
            <person name="Blumstein D.T."/>
            <person name="Fontenele R.S."/>
            <person name="Schmidlin K."/>
            <person name="Richet C."/>
            <person name="Kraberger S."/>
            <person name="Varsani A."/>
        </authorList>
    </citation>
    <scope>NUCLEOTIDE SEQUENCE</scope>
    <source>
        <strain evidence="14">MAR3_3_2189</strain>
    </source>
</reference>
<evidence type="ECO:0000256" key="1">
    <source>
        <dbReference type="ARBA" id="ARBA00004147"/>
    </source>
</evidence>
<dbReference type="InterPro" id="IPR049912">
    <property type="entry name" value="CRESS_DNA_REP"/>
</dbReference>
<keyword evidence="6" id="KW-0540">Nuclease</keyword>
<dbReference type="GO" id="GO:0000166">
    <property type="term" value="F:nucleotide binding"/>
    <property type="evidence" value="ECO:0007669"/>
    <property type="project" value="UniProtKB-KW"/>
</dbReference>
<dbReference type="SUPFAM" id="SSF55464">
    <property type="entry name" value="Origin of replication-binding domain, RBD-like"/>
    <property type="match status" value="1"/>
</dbReference>
<evidence type="ECO:0000256" key="12">
    <source>
        <dbReference type="ARBA" id="ARBA00023125"/>
    </source>
</evidence>
<evidence type="ECO:0000256" key="4">
    <source>
        <dbReference type="ARBA" id="ARBA00022695"/>
    </source>
</evidence>
<sequence>MPARTNAQRFFLTYSQVPVDVALIEPLCDFLYALQPTPVYIEAAHEYHQDGGHHFHVVIGYTSRLQGPLTFFDWEGCHPNIQSVRPADLFNRRHYIRKGARTAEEQHTPKAHKDTACDYDYEPCVQGEPPEYNCDSTNGKLTWADLLSASTEAEFFDGVRTHFARDWVLNHDRILGFGKKWYGKAAPFEPNPDYNFLENAEVDAWIAEVKDKVCCVLEVAHATPLWERSKTLVFCGPTLLGKTAFIRHRLNSAGLRHGYFQRDWALDEWDNSVDVIVFDDVSFEFMKGRKQFWGCQRDFIIDDKFRTKRRIEGGLPLIFICNEEEFFENARSKKNAGNMVLGHLELDWYRQNSVVINVQNKLYVEN</sequence>
<dbReference type="PROSITE" id="PS52020">
    <property type="entry name" value="CRESS_DNA_REP"/>
    <property type="match status" value="1"/>
</dbReference>
<evidence type="ECO:0000256" key="7">
    <source>
        <dbReference type="ARBA" id="ARBA00022723"/>
    </source>
</evidence>
<feature type="domain" description="CRESS-DNA virus Rep endonuclease" evidence="13">
    <location>
        <begin position="4"/>
        <end position="109"/>
    </location>
</feature>
<keyword evidence="3" id="KW-0808">Transferase</keyword>
<dbReference type="GO" id="GO:0006260">
    <property type="term" value="P:DNA replication"/>
    <property type="evidence" value="ECO:0007669"/>
    <property type="project" value="UniProtKB-KW"/>
</dbReference>
<keyword evidence="4" id="KW-0548">Nucleotidyltransferase</keyword>
<dbReference type="GO" id="GO:0042025">
    <property type="term" value="C:host cell nucleus"/>
    <property type="evidence" value="ECO:0007669"/>
    <property type="project" value="UniProtKB-SubCell"/>
</dbReference>
<dbReference type="GO" id="GO:0004519">
    <property type="term" value="F:endonuclease activity"/>
    <property type="evidence" value="ECO:0007669"/>
    <property type="project" value="UniProtKB-KW"/>
</dbReference>
<keyword evidence="8" id="KW-0547">Nucleotide-binding</keyword>
<dbReference type="Pfam" id="PF00799">
    <property type="entry name" value="Gemini_AL1"/>
    <property type="match status" value="1"/>
</dbReference>
<evidence type="ECO:0000313" key="14">
    <source>
        <dbReference type="EMBL" id="QQL09569.1"/>
    </source>
</evidence>
<evidence type="ECO:0000256" key="3">
    <source>
        <dbReference type="ARBA" id="ARBA00022679"/>
    </source>
</evidence>
<dbReference type="GO" id="GO:0016779">
    <property type="term" value="F:nucleotidyltransferase activity"/>
    <property type="evidence" value="ECO:0007669"/>
    <property type="project" value="UniProtKB-KW"/>
</dbReference>
<evidence type="ECO:0000259" key="13">
    <source>
        <dbReference type="PROSITE" id="PS52020"/>
    </source>
</evidence>
<accession>A0A7T7DFV1</accession>